<keyword evidence="3" id="KW-0393">Immunoglobulin domain</keyword>
<dbReference type="PROSITE" id="PS50025">
    <property type="entry name" value="LAM_G_DOMAIN"/>
    <property type="match status" value="3"/>
</dbReference>
<gene>
    <name evidence="10" type="ORF">CYNAS_LOCUS19475</name>
</gene>
<dbReference type="GO" id="GO:0098632">
    <property type="term" value="F:cell-cell adhesion mediator activity"/>
    <property type="evidence" value="ECO:0007669"/>
    <property type="project" value="TreeGrafter"/>
</dbReference>
<dbReference type="SMART" id="SM00409">
    <property type="entry name" value="IG"/>
    <property type="match status" value="15"/>
</dbReference>
<feature type="domain" description="EGF-like" evidence="8">
    <location>
        <begin position="1942"/>
        <end position="1979"/>
    </location>
</feature>
<dbReference type="GO" id="GO:0070593">
    <property type="term" value="P:dendrite self-avoidance"/>
    <property type="evidence" value="ECO:0007669"/>
    <property type="project" value="TreeGrafter"/>
</dbReference>
<keyword evidence="1" id="KW-0677">Repeat</keyword>
<dbReference type="SUPFAM" id="SSF49899">
    <property type="entry name" value="Concanavalin A-like lectins/glucanases"/>
    <property type="match status" value="3"/>
</dbReference>
<feature type="domain" description="Ig-like" evidence="9">
    <location>
        <begin position="569"/>
        <end position="661"/>
    </location>
</feature>
<dbReference type="SMART" id="SM00408">
    <property type="entry name" value="IGc2"/>
    <property type="match status" value="15"/>
</dbReference>
<dbReference type="InterPro" id="IPR009030">
    <property type="entry name" value="Growth_fac_rcpt_cys_sf"/>
</dbReference>
<dbReference type="FunFam" id="2.60.40.10:FF:001694">
    <property type="entry name" value="Basement membrane proteoglycan"/>
    <property type="match status" value="1"/>
</dbReference>
<dbReference type="InterPro" id="IPR007110">
    <property type="entry name" value="Ig-like_dom"/>
</dbReference>
<dbReference type="InterPro" id="IPR013098">
    <property type="entry name" value="Ig_I-set"/>
</dbReference>
<evidence type="ECO:0000256" key="3">
    <source>
        <dbReference type="ARBA" id="ARBA00023319"/>
    </source>
</evidence>
<dbReference type="InterPro" id="IPR013320">
    <property type="entry name" value="ConA-like_dom_sf"/>
</dbReference>
<dbReference type="PANTHER" id="PTHR10075">
    <property type="entry name" value="BASIGIN RELATED"/>
    <property type="match status" value="1"/>
</dbReference>
<evidence type="ECO:0000259" key="7">
    <source>
        <dbReference type="PROSITE" id="PS50025"/>
    </source>
</evidence>
<dbReference type="PROSITE" id="PS50026">
    <property type="entry name" value="EGF_3"/>
    <property type="match status" value="2"/>
</dbReference>
<evidence type="ECO:0000313" key="11">
    <source>
        <dbReference type="Proteomes" id="UP001176961"/>
    </source>
</evidence>
<feature type="region of interest" description="Disordered" evidence="6">
    <location>
        <begin position="263"/>
        <end position="295"/>
    </location>
</feature>
<dbReference type="Pfam" id="PF02210">
    <property type="entry name" value="Laminin_G_2"/>
    <property type="match status" value="2"/>
</dbReference>
<dbReference type="CDD" id="cd00054">
    <property type="entry name" value="EGF_CA"/>
    <property type="match status" value="1"/>
</dbReference>
<feature type="disulfide bond" evidence="4">
    <location>
        <begin position="1606"/>
        <end position="1615"/>
    </location>
</feature>
<dbReference type="SMART" id="SM00181">
    <property type="entry name" value="EGF"/>
    <property type="match status" value="3"/>
</dbReference>
<dbReference type="InterPro" id="IPR013783">
    <property type="entry name" value="Ig-like_fold"/>
</dbReference>
<dbReference type="SUPFAM" id="SSF57184">
    <property type="entry name" value="Growth factor receptor domain"/>
    <property type="match status" value="1"/>
</dbReference>
<feature type="domain" description="Ig-like" evidence="9">
    <location>
        <begin position="1046"/>
        <end position="1133"/>
    </location>
</feature>
<sequence>MFALLLSVGKFQNGHVVRLEWTRVGYPSLPPTANYTVYDGTTILYIKGVTEEDEGQYRCMATTINSIATDDATLTIGVPAGRVGVAKCKYTPPRTEKIKCGRPPQPVIDPPHLTVNEGEPAAFRCWVPGIPDCQVTWHRERVGGALPHGVYQTGNALKIPKAQMHDAGNYLCTAVNDFGIGQSPVARLDVVRPVQRPRVDPIEQTVNEGEPARFRCWVPGNQNVQLKWQRAGNQPLPPSVQEQQGILHIPRASQHEAGQYVCTATDPRDNKPQTSDPVTLHVRRPEPPQLAQPQIDPAEQTVNEGDPAQFRCWVPGHPQAVLRWTKKDGRPLPEGVLERDGFLRINSAKMSDAGDYICTATDPRGGPPKESSPARLNVRPPALAPQVDPPSQTVDEGQPSQIRCWVPGNPRAQIRWMKHGRQPLPSHAQERDGVMSIPQTKKSDEGHYVCTAVDPQTGASTDATPAHIAVRPAAKLEPQVDPIEQSVPQGSPFRIRCWVPGNPHAHLTWRKADGEINDDSEQNQGILTVNRAQPSDEGEYICSAEDPRTGEEAETPPATVHVTTPVRPPEVMTFERGPEISPPIQTVTEGDPATIRCWVDGHPDAALSWKRHDGAALPFGASVEGGTLAISSTLMSDEGEYICTYTPPVGPPKESAPSRLNVKPPGGPPRPVATPPVLTVKHGEPARFHCDAQSPTPAQISWGHGDADTPLPEGVVHEVDDITIEAADDSHEGEYVCSATNEYGTGVAEPVKLVVSDEEQPPTARVEPRVWNGKPGDRHQFKCIVTGVPTPTVQWSGPNNTPLPHDVTELDGNILDFSNGRTELNGDYTCTATNPVGEASDYGSVNIGPSLTVKTTPAGPRLILTAGEPLLVKCEAFGEPEPEVEWLHDPGPERGDLPDDYKPVTISEQFIRHPAIGLGNAGAYTCKGSNSHATATKNIYIEVVEPSRVATVSILGGSSQWFEPGQPAQLICTATGSSLVDHLEWVKVEDQLPSEVEAANEPGLLHFSNFKKPYAGEYECRGYRNGELIASSSVQVYSTTDDVEDAKVEIEPPRVRVVSQGESIVLKCSVEGAKNGENFEWALLRGGNIVRKLGNEATLHIKSADPTNDFGVYRCNVEDDDGVVIGSAYTAVSVGYGGTTNAQVVKFDEKSDASFTCPVYSVPGSKVEWSRMDGELPQNAIPNENKLEIKDFNDDAAGMYMCRVTFDDNVVDGYVDAQIFVPDTIIQVLLDVSSESVNVGDRAWFDCKVTGDPSAVIMWSKEDTDELPENSQVTGGRLLFNSVTQDNAGVYKCRAKTKAGPLETRTVLNIGNAKQIMETLPLIRSVGEEAFLSCSSPAEDVTTARWERLDGEMPTEATTNRGVLKLPSISRDDEGKYQCTVTRDGLDMETLVELQVDDFVPVFRGQETLTLPPLSDEKMKHFDMVLTLNTTGESGVIFETVRRPPMEGEDPRRIPSPTIEHRARIDDGLVVYEYDIGHGKESIASTNSIVPNKWNTIILKNDDNKAVLQLNSGPATERPHEEIMWNKGVNEPLIFGAHIDPRDRDTVQQGFKGVISSANISGEEIPLGKAVRPEHMESYDSCAHKKCLHSSRCRNSNTPKGYECICPLEYTGEHCQIRSSKCKGEDCNSGICLERDDTWQCVCPLGTGGLRCELEEKFAADTLGFQQDTSFVSMPHPKSLDQLEISMNVKPHDIQREHMLLYIADDYDPDSRKHLSVSVVDGAIVYSYSDGEEREVIKSSPITADTQYAVVLIRNETATFLIVNGEVFTAKKKLKSFEPGTDLFIGGLPPGVDVPADVPANSFQGCIDVIKVDGKQLDFENPSNFSSGDVSKCPVEFDELTTAEPVKVEEEALAATEVPTTEESLYVYDIKKDDDEPEPFLPLVTEILETTTPAATRPSLEATSTISPEVSDEDVHEITPTAVAVVLSTDEPCRGEGSEDCVVNMCFNHECGPNGECIPYNSTSYECKCNLYYDGPRCDLFKPIERAASFNGDAFLEISSDEFPHLTSEKEEVVEFKFKTNESDGVLFWQGQQRGVSVVGEDYFSVGVIDGYIHFSYELGGGAAHMMSEQRVDDNKEHVIRLIRKGRRGILKLDDSPEQRSLSSGILAMLNADGNIFIGGVPDIHRATGGIHANNFVGCIADVSLNGVPLDLMGTAIDGKDVKPCDEWIFPRRRFKSRRRHRSWTIL</sequence>
<protein>
    <submittedName>
        <fullName evidence="10">Uncharacterized protein</fullName>
    </submittedName>
</protein>
<feature type="disulfide bond" evidence="5">
    <location>
        <begin position="1806"/>
        <end position="1833"/>
    </location>
</feature>
<dbReference type="InterPro" id="IPR003599">
    <property type="entry name" value="Ig_sub"/>
</dbReference>
<dbReference type="Pfam" id="PF00054">
    <property type="entry name" value="Laminin_G_1"/>
    <property type="match status" value="1"/>
</dbReference>
<dbReference type="GO" id="GO:0030424">
    <property type="term" value="C:axon"/>
    <property type="evidence" value="ECO:0007669"/>
    <property type="project" value="TreeGrafter"/>
</dbReference>
<dbReference type="FunFam" id="2.60.40.10:FF:000637">
    <property type="entry name" value="Basement membrane proteoglycan"/>
    <property type="match status" value="5"/>
</dbReference>
<evidence type="ECO:0000256" key="2">
    <source>
        <dbReference type="ARBA" id="ARBA00023157"/>
    </source>
</evidence>
<dbReference type="Proteomes" id="UP001176961">
    <property type="component" value="Unassembled WGS sequence"/>
</dbReference>
<dbReference type="SUPFAM" id="SSF48726">
    <property type="entry name" value="Immunoglobulin"/>
    <property type="match status" value="14"/>
</dbReference>
<feature type="disulfide bond" evidence="4">
    <location>
        <begin position="1587"/>
        <end position="1604"/>
    </location>
</feature>
<reference evidence="10" key="1">
    <citation type="submission" date="2023-07" db="EMBL/GenBank/DDBJ databases">
        <authorList>
            <consortium name="CYATHOMIX"/>
        </authorList>
    </citation>
    <scope>NUCLEOTIDE SEQUENCE</scope>
    <source>
        <strain evidence="10">N/A</strain>
    </source>
</reference>
<feature type="domain" description="Ig-like" evidence="9">
    <location>
        <begin position="849"/>
        <end position="942"/>
    </location>
</feature>
<dbReference type="Gene3D" id="2.60.120.200">
    <property type="match status" value="3"/>
</dbReference>
<feature type="domain" description="EGF-like" evidence="8">
    <location>
        <begin position="1578"/>
        <end position="1616"/>
    </location>
</feature>
<dbReference type="Pfam" id="PF13927">
    <property type="entry name" value="Ig_3"/>
    <property type="match status" value="7"/>
</dbReference>
<name>A0AA36MFJ1_CYLNA</name>
<dbReference type="Pfam" id="PF07679">
    <property type="entry name" value="I-set"/>
    <property type="match status" value="1"/>
</dbReference>
<accession>A0AA36MFJ1</accession>
<dbReference type="InterPro" id="IPR036179">
    <property type="entry name" value="Ig-like_dom_sf"/>
</dbReference>
<keyword evidence="11" id="KW-1185">Reference proteome</keyword>
<feature type="domain" description="Ig-like" evidence="9">
    <location>
        <begin position="1"/>
        <end position="75"/>
    </location>
</feature>
<dbReference type="InterPro" id="IPR000742">
    <property type="entry name" value="EGF"/>
</dbReference>
<evidence type="ECO:0000259" key="9">
    <source>
        <dbReference type="PROSITE" id="PS50835"/>
    </source>
</evidence>
<dbReference type="Gene3D" id="2.60.40.10">
    <property type="entry name" value="Immunoglobulins"/>
    <property type="match status" value="15"/>
</dbReference>
<evidence type="ECO:0000256" key="4">
    <source>
        <dbReference type="PROSITE-ProRule" id="PRU00076"/>
    </source>
</evidence>
<dbReference type="GO" id="GO:0007156">
    <property type="term" value="P:homophilic cell adhesion via plasma membrane adhesion molecules"/>
    <property type="evidence" value="ECO:0007669"/>
    <property type="project" value="TreeGrafter"/>
</dbReference>
<feature type="domain" description="Laminin G" evidence="7">
    <location>
        <begin position="1661"/>
        <end position="1833"/>
    </location>
</feature>
<evidence type="ECO:0000256" key="1">
    <source>
        <dbReference type="ARBA" id="ARBA00022737"/>
    </source>
</evidence>
<dbReference type="Pfam" id="PF13895">
    <property type="entry name" value="Ig_2"/>
    <property type="match status" value="2"/>
</dbReference>
<evidence type="ECO:0000256" key="5">
    <source>
        <dbReference type="PROSITE-ProRule" id="PRU00122"/>
    </source>
</evidence>
<dbReference type="PROSITE" id="PS50835">
    <property type="entry name" value="IG_LIKE"/>
    <property type="match status" value="15"/>
</dbReference>
<feature type="domain" description="Ig-like" evidence="9">
    <location>
        <begin position="1149"/>
        <end position="1212"/>
    </location>
</feature>
<feature type="domain" description="Ig-like" evidence="9">
    <location>
        <begin position="381"/>
        <end position="469"/>
    </location>
</feature>
<feature type="region of interest" description="Disordered" evidence="6">
    <location>
        <begin position="649"/>
        <end position="671"/>
    </location>
</feature>
<feature type="disulfide bond" evidence="4">
    <location>
        <begin position="1969"/>
        <end position="1978"/>
    </location>
</feature>
<dbReference type="PROSITE" id="PS00022">
    <property type="entry name" value="EGF_1"/>
    <property type="match status" value="3"/>
</dbReference>
<feature type="region of interest" description="Disordered" evidence="6">
    <location>
        <begin position="361"/>
        <end position="405"/>
    </location>
</feature>
<dbReference type="Gene3D" id="2.10.25.10">
    <property type="entry name" value="Laminin"/>
    <property type="match status" value="1"/>
</dbReference>
<feature type="domain" description="Laminin G" evidence="7">
    <location>
        <begin position="1398"/>
        <end position="1582"/>
    </location>
</feature>
<feature type="domain" description="Ig-like" evidence="9">
    <location>
        <begin position="197"/>
        <end position="279"/>
    </location>
</feature>
<dbReference type="GO" id="GO:0005886">
    <property type="term" value="C:plasma membrane"/>
    <property type="evidence" value="ECO:0007669"/>
    <property type="project" value="TreeGrafter"/>
</dbReference>
<feature type="domain" description="Laminin G" evidence="7">
    <location>
        <begin position="1985"/>
        <end position="2165"/>
    </location>
</feature>
<keyword evidence="4" id="KW-0245">EGF-like domain</keyword>
<evidence type="ECO:0000256" key="6">
    <source>
        <dbReference type="SAM" id="MobiDB-lite"/>
    </source>
</evidence>
<dbReference type="CDD" id="cd00096">
    <property type="entry name" value="Ig"/>
    <property type="match status" value="2"/>
</dbReference>
<feature type="domain" description="Ig-like" evidence="9">
    <location>
        <begin position="1222"/>
        <end position="1309"/>
    </location>
</feature>
<feature type="domain" description="Ig-like" evidence="9">
    <location>
        <begin position="762"/>
        <end position="846"/>
    </location>
</feature>
<comment type="caution">
    <text evidence="10">The sequence shown here is derived from an EMBL/GenBank/DDBJ whole genome shotgun (WGS) entry which is preliminary data.</text>
</comment>
<feature type="domain" description="Ig-like" evidence="9">
    <location>
        <begin position="669"/>
        <end position="754"/>
    </location>
</feature>
<dbReference type="InterPro" id="IPR001791">
    <property type="entry name" value="Laminin_G"/>
</dbReference>
<dbReference type="PANTHER" id="PTHR10075:SF14">
    <property type="entry name" value="CELL ADHESION MOLECULE DSCAM2-RELATED"/>
    <property type="match status" value="1"/>
</dbReference>
<feature type="domain" description="Ig-like" evidence="9">
    <location>
        <begin position="946"/>
        <end position="1037"/>
    </location>
</feature>
<evidence type="ECO:0000259" key="8">
    <source>
        <dbReference type="PROSITE" id="PS50026"/>
    </source>
</evidence>
<dbReference type="GO" id="GO:0007411">
    <property type="term" value="P:axon guidance"/>
    <property type="evidence" value="ECO:0007669"/>
    <property type="project" value="TreeGrafter"/>
</dbReference>
<feature type="domain" description="Ig-like" evidence="9">
    <location>
        <begin position="288"/>
        <end position="377"/>
    </location>
</feature>
<dbReference type="CDD" id="cd00110">
    <property type="entry name" value="LamG"/>
    <property type="match status" value="3"/>
</dbReference>
<dbReference type="InterPro" id="IPR003598">
    <property type="entry name" value="Ig_sub2"/>
</dbReference>
<proteinExistence type="predicted"/>
<dbReference type="SMART" id="SM00282">
    <property type="entry name" value="LamG"/>
    <property type="match status" value="3"/>
</dbReference>
<feature type="compositionally biased region" description="Polar residues" evidence="6">
    <location>
        <begin position="389"/>
        <end position="401"/>
    </location>
</feature>
<comment type="caution">
    <text evidence="4">Lacks conserved residue(s) required for the propagation of feature annotation.</text>
</comment>
<feature type="domain" description="Ig-like" evidence="9">
    <location>
        <begin position="104"/>
        <end position="189"/>
    </location>
</feature>
<dbReference type="EMBL" id="CATQJL010000316">
    <property type="protein sequence ID" value="CAJ0607492.1"/>
    <property type="molecule type" value="Genomic_DNA"/>
</dbReference>
<feature type="domain" description="Ig-like" evidence="9">
    <location>
        <begin position="478"/>
        <end position="561"/>
    </location>
</feature>
<evidence type="ECO:0000313" key="10">
    <source>
        <dbReference type="EMBL" id="CAJ0607492.1"/>
    </source>
</evidence>
<feature type="domain" description="Ig-like" evidence="9">
    <location>
        <begin position="1327"/>
        <end position="1395"/>
    </location>
</feature>
<keyword evidence="2 4" id="KW-1015">Disulfide bond</keyword>
<organism evidence="10 11">
    <name type="scientific">Cylicocyclus nassatus</name>
    <name type="common">Nematode worm</name>
    <dbReference type="NCBI Taxonomy" id="53992"/>
    <lineage>
        <taxon>Eukaryota</taxon>
        <taxon>Metazoa</taxon>
        <taxon>Ecdysozoa</taxon>
        <taxon>Nematoda</taxon>
        <taxon>Chromadorea</taxon>
        <taxon>Rhabditida</taxon>
        <taxon>Rhabditina</taxon>
        <taxon>Rhabditomorpha</taxon>
        <taxon>Strongyloidea</taxon>
        <taxon>Strongylidae</taxon>
        <taxon>Cylicocyclus</taxon>
    </lineage>
</organism>